<accession>A0ABQ0WXZ6</accession>
<protein>
    <submittedName>
        <fullName evidence="2">Uroporphyrinogen decarboxylase</fullName>
    </submittedName>
</protein>
<dbReference type="Pfam" id="PF01208">
    <property type="entry name" value="URO-D"/>
    <property type="match status" value="1"/>
</dbReference>
<dbReference type="InterPro" id="IPR000257">
    <property type="entry name" value="Uroporphyrinogen_deCOase"/>
</dbReference>
<name>A0ABQ0WXZ6_9LACO</name>
<dbReference type="SUPFAM" id="SSF51726">
    <property type="entry name" value="UROD/MetE-like"/>
    <property type="match status" value="1"/>
</dbReference>
<dbReference type="Proteomes" id="UP000321794">
    <property type="component" value="Unassembled WGS sequence"/>
</dbReference>
<evidence type="ECO:0000313" key="2">
    <source>
        <dbReference type="EMBL" id="GEO72601.1"/>
    </source>
</evidence>
<proteinExistence type="predicted"/>
<dbReference type="EMBL" id="BJZK01000023">
    <property type="protein sequence ID" value="GEO72601.1"/>
    <property type="molecule type" value="Genomic_DNA"/>
</dbReference>
<gene>
    <name evidence="2" type="ORF">LZY01_17690</name>
</gene>
<dbReference type="Gene3D" id="3.20.20.210">
    <property type="match status" value="1"/>
</dbReference>
<reference evidence="2 3" key="1">
    <citation type="submission" date="2019-07" db="EMBL/GenBank/DDBJ databases">
        <title>Whole genome shotgun sequence of Lactobacillus zymae NBRC 107157.</title>
        <authorList>
            <person name="Hosoyama A."/>
            <person name="Uohara A."/>
            <person name="Ohji S."/>
            <person name="Ichikawa N."/>
        </authorList>
    </citation>
    <scope>NUCLEOTIDE SEQUENCE [LARGE SCALE GENOMIC DNA]</scope>
    <source>
        <strain evidence="2 3">NBRC 107157</strain>
    </source>
</reference>
<sequence length="340" mass="38102">MNKAEVLKAFNNQIETQVPFSVWHHFTPNEHVEATASNGMYAADLSRESEFVDAVHPDFIKLMNDGYFTYQLNNVDNPRDLKSLSKIKPISDDDVWLKDQGNLISAQIKSLSNPAVVFSNVFSAVTLFKWKLVADKPEIDLAQGDVVFADLYTKEPETVINALRVINGDIKKQIRAQHDAGIDGVLFSTQEIQDDRIGQDFFETVQKKLDSELIAEINAQNEIGILHVCGFGEATNHLPWFVDYDLPVINWATRVDGYTLGEGKKLFKDKVVFGGLGITKDDILYKGTRKEIQSEVYRLIDEAGTKGVIIGADCTVQRDTPVEHILWAAQAAHDYVATKK</sequence>
<dbReference type="RefSeq" id="WP_225430799.1">
    <property type="nucleotide sequence ID" value="NZ_BJZK01000023.1"/>
</dbReference>
<comment type="caution">
    <text evidence="2">The sequence shown here is derived from an EMBL/GenBank/DDBJ whole genome shotgun (WGS) entry which is preliminary data.</text>
</comment>
<organism evidence="2 3">
    <name type="scientific">Levilactobacillus zymae</name>
    <dbReference type="NCBI Taxonomy" id="267363"/>
    <lineage>
        <taxon>Bacteria</taxon>
        <taxon>Bacillati</taxon>
        <taxon>Bacillota</taxon>
        <taxon>Bacilli</taxon>
        <taxon>Lactobacillales</taxon>
        <taxon>Lactobacillaceae</taxon>
        <taxon>Levilactobacillus</taxon>
    </lineage>
</organism>
<keyword evidence="3" id="KW-1185">Reference proteome</keyword>
<dbReference type="InterPro" id="IPR038071">
    <property type="entry name" value="UROD/MetE-like_sf"/>
</dbReference>
<evidence type="ECO:0000313" key="3">
    <source>
        <dbReference type="Proteomes" id="UP000321794"/>
    </source>
</evidence>
<feature type="domain" description="Uroporphyrinogen decarboxylase (URO-D)" evidence="1">
    <location>
        <begin position="149"/>
        <end position="335"/>
    </location>
</feature>
<evidence type="ECO:0000259" key="1">
    <source>
        <dbReference type="Pfam" id="PF01208"/>
    </source>
</evidence>